<gene>
    <name evidence="2" type="ORF">V8G54_036925</name>
</gene>
<dbReference type="EMBL" id="CP144690">
    <property type="protein sequence ID" value="WVY91411.1"/>
    <property type="molecule type" value="Genomic_DNA"/>
</dbReference>
<reference evidence="2 3" key="1">
    <citation type="journal article" date="2023" name="Life. Sci Alliance">
        <title>Evolutionary insights into 3D genome organization and epigenetic landscape of Vigna mungo.</title>
        <authorList>
            <person name="Junaid A."/>
            <person name="Singh B."/>
            <person name="Bhatia S."/>
        </authorList>
    </citation>
    <scope>NUCLEOTIDE SEQUENCE [LARGE SCALE GENOMIC DNA]</scope>
    <source>
        <strain evidence="2">Urdbean</strain>
    </source>
</reference>
<accession>A0AAQ3MHM6</accession>
<evidence type="ECO:0000313" key="3">
    <source>
        <dbReference type="Proteomes" id="UP001374535"/>
    </source>
</evidence>
<dbReference type="AlphaFoldDB" id="A0AAQ3MHM6"/>
<evidence type="ECO:0000256" key="1">
    <source>
        <dbReference type="SAM" id="MobiDB-lite"/>
    </source>
</evidence>
<protein>
    <submittedName>
        <fullName evidence="2">Uncharacterized protein</fullName>
    </submittedName>
</protein>
<evidence type="ECO:0000313" key="2">
    <source>
        <dbReference type="EMBL" id="WVY91411.1"/>
    </source>
</evidence>
<proteinExistence type="predicted"/>
<feature type="compositionally biased region" description="Basic and acidic residues" evidence="1">
    <location>
        <begin position="221"/>
        <end position="239"/>
    </location>
</feature>
<dbReference type="Proteomes" id="UP001374535">
    <property type="component" value="Chromosome 11"/>
</dbReference>
<name>A0AAQ3MHM6_VIGMU</name>
<feature type="region of interest" description="Disordered" evidence="1">
    <location>
        <begin position="215"/>
        <end position="239"/>
    </location>
</feature>
<sequence>MSSTTRSRKQGLLMSGLNRESLENTVCQRKFSKAIVQEKLTFRVSMEQVLFELARCSACRSGSLQVGRVLIFRFVRRRKVHFFPTPAYPFLPNPFSPQSFLPNSVGFTSDDFVVAVTGAVELSFLDAGGAASVKGGEEPSFLGAVILARESNIEEVQLDDVVTLAFRFETKTCIVPSTLLLCLTVFITKQHGECVAVHSRNHQAGNFDVPELWSSDGGGTVEKKEMKEKETKGRIVKEK</sequence>
<keyword evidence="3" id="KW-1185">Reference proteome</keyword>
<organism evidence="2 3">
    <name type="scientific">Vigna mungo</name>
    <name type="common">Black gram</name>
    <name type="synonym">Phaseolus mungo</name>
    <dbReference type="NCBI Taxonomy" id="3915"/>
    <lineage>
        <taxon>Eukaryota</taxon>
        <taxon>Viridiplantae</taxon>
        <taxon>Streptophyta</taxon>
        <taxon>Embryophyta</taxon>
        <taxon>Tracheophyta</taxon>
        <taxon>Spermatophyta</taxon>
        <taxon>Magnoliopsida</taxon>
        <taxon>eudicotyledons</taxon>
        <taxon>Gunneridae</taxon>
        <taxon>Pentapetalae</taxon>
        <taxon>rosids</taxon>
        <taxon>fabids</taxon>
        <taxon>Fabales</taxon>
        <taxon>Fabaceae</taxon>
        <taxon>Papilionoideae</taxon>
        <taxon>50 kb inversion clade</taxon>
        <taxon>NPAAA clade</taxon>
        <taxon>indigoferoid/millettioid clade</taxon>
        <taxon>Phaseoleae</taxon>
        <taxon>Vigna</taxon>
    </lineage>
</organism>